<name>A0ABX8XLZ5_9ACTN</name>
<proteinExistence type="predicted"/>
<dbReference type="RefSeq" id="WP_220645685.1">
    <property type="nucleotide sequence ID" value="NZ_CP080647.1"/>
</dbReference>
<evidence type="ECO:0000313" key="2">
    <source>
        <dbReference type="Proteomes" id="UP000827138"/>
    </source>
</evidence>
<accession>A0ABX8XLZ5</accession>
<reference evidence="1 2" key="1">
    <citation type="submission" date="2021-08" db="EMBL/GenBank/DDBJ databases">
        <authorList>
            <person name="Ping M."/>
        </authorList>
    </citation>
    <scope>NUCLEOTIDE SEQUENCE [LARGE SCALE GENOMIC DNA]</scope>
    <source>
        <strain evidence="1 2">MG28</strain>
    </source>
</reference>
<evidence type="ECO:0000313" key="1">
    <source>
        <dbReference type="EMBL" id="QYX76575.1"/>
    </source>
</evidence>
<gene>
    <name evidence="1" type="ORF">K1J60_08730</name>
</gene>
<protein>
    <submittedName>
        <fullName evidence="1">Uncharacterized protein</fullName>
    </submittedName>
</protein>
<keyword evidence="2" id="KW-1185">Reference proteome</keyword>
<dbReference type="EMBL" id="CP080647">
    <property type="protein sequence ID" value="QYX76575.1"/>
    <property type="molecule type" value="Genomic_DNA"/>
</dbReference>
<dbReference type="Proteomes" id="UP000827138">
    <property type="component" value="Chromosome"/>
</dbReference>
<organism evidence="1 2">
    <name type="scientific">Streptomyces akebiae</name>
    <dbReference type="NCBI Taxonomy" id="2865673"/>
    <lineage>
        <taxon>Bacteria</taxon>
        <taxon>Bacillati</taxon>
        <taxon>Actinomycetota</taxon>
        <taxon>Actinomycetes</taxon>
        <taxon>Kitasatosporales</taxon>
        <taxon>Streptomycetaceae</taxon>
        <taxon>Streptomyces</taxon>
    </lineage>
</organism>
<sequence>MHGRAVQYVRRNSGISPYESAGPKDLFAIRDQARLLRPRFHTLIAHPGLQVRRATKEQLFLLVGAEKFVRDTSAGDFTVSCSR</sequence>